<evidence type="ECO:0000313" key="3">
    <source>
        <dbReference type="Proteomes" id="UP001257948"/>
    </source>
</evidence>
<dbReference type="EMBL" id="JAVTLL010000056">
    <property type="protein sequence ID" value="MDT7847644.1"/>
    <property type="molecule type" value="Genomic_DNA"/>
</dbReference>
<organism evidence="2 3">
    <name type="scientific">Streptomyces justiciae</name>
    <dbReference type="NCBI Taxonomy" id="2780140"/>
    <lineage>
        <taxon>Bacteria</taxon>
        <taxon>Bacillati</taxon>
        <taxon>Actinomycetota</taxon>
        <taxon>Actinomycetes</taxon>
        <taxon>Kitasatosporales</taxon>
        <taxon>Streptomycetaceae</taxon>
        <taxon>Streptomyces</taxon>
    </lineage>
</organism>
<comment type="caution">
    <text evidence="2">The sequence shown here is derived from an EMBL/GenBank/DDBJ whole genome shotgun (WGS) entry which is preliminary data.</text>
</comment>
<accession>A0ABU3M823</accession>
<evidence type="ECO:0000313" key="2">
    <source>
        <dbReference type="EMBL" id="MDT7847644.1"/>
    </source>
</evidence>
<gene>
    <name evidence="2" type="ORF">RQC66_43750</name>
</gene>
<dbReference type="InterPro" id="IPR032806">
    <property type="entry name" value="YbfD_N"/>
</dbReference>
<name>A0ABU3M823_9ACTN</name>
<dbReference type="Proteomes" id="UP001257948">
    <property type="component" value="Unassembled WGS sequence"/>
</dbReference>
<keyword evidence="3" id="KW-1185">Reference proteome</keyword>
<feature type="domain" description="H repeat-associated protein N-terminal" evidence="1">
    <location>
        <begin position="2"/>
        <end position="55"/>
    </location>
</feature>
<dbReference type="PROSITE" id="PS51257">
    <property type="entry name" value="PROKAR_LIPOPROTEIN"/>
    <property type="match status" value="1"/>
</dbReference>
<evidence type="ECO:0000259" key="1">
    <source>
        <dbReference type="Pfam" id="PF13808"/>
    </source>
</evidence>
<protein>
    <submittedName>
        <fullName evidence="2">Transposase family protein</fullName>
    </submittedName>
</protein>
<dbReference type="Pfam" id="PF13808">
    <property type="entry name" value="DDE_Tnp_1_assoc"/>
    <property type="match status" value="1"/>
</dbReference>
<sequence>MERLRLLPDPRRRRGGVTSVAVLLVAACAVVAGARSYTAIGPWFANAPQHSLARLGARVVG</sequence>
<proteinExistence type="predicted"/>
<reference evidence="3" key="1">
    <citation type="submission" date="2023-07" db="EMBL/GenBank/DDBJ databases">
        <title>Draft genome sequence of the endophytic actinobacterium Streptomyces justiciae WPN32, a potential antibiotic producer.</title>
        <authorList>
            <person name="Yasawong M."/>
            <person name="Pana W."/>
            <person name="Ganta P."/>
            <person name="Santapan N."/>
            <person name="Songngamsuk T."/>
            <person name="Phatcharaharikarn M."/>
            <person name="Kerdtoob S."/>
            <person name="Nantapong N."/>
        </authorList>
    </citation>
    <scope>NUCLEOTIDE SEQUENCE [LARGE SCALE GENOMIC DNA]</scope>
    <source>
        <strain evidence="3">WPN32</strain>
    </source>
</reference>